<dbReference type="Gene3D" id="3.40.710.10">
    <property type="entry name" value="DD-peptidase/beta-lactamase superfamily"/>
    <property type="match status" value="1"/>
</dbReference>
<dbReference type="Pfam" id="PF00144">
    <property type="entry name" value="Beta-lactamase"/>
    <property type="match status" value="1"/>
</dbReference>
<comment type="caution">
    <text evidence="2">The sequence shown here is derived from an EMBL/GenBank/DDBJ whole genome shotgun (WGS) entry which is preliminary data.</text>
</comment>
<dbReference type="PANTHER" id="PTHR46825:SF8">
    <property type="entry name" value="BETA-LACTAMASE-RELATED"/>
    <property type="match status" value="1"/>
</dbReference>
<evidence type="ECO:0000313" key="2">
    <source>
        <dbReference type="EMBL" id="MBI9113732.1"/>
    </source>
</evidence>
<accession>A0A934I5T8</accession>
<proteinExistence type="predicted"/>
<gene>
    <name evidence="2" type="ORF">JAV76_01735</name>
</gene>
<evidence type="ECO:0000313" key="3">
    <source>
        <dbReference type="Proteomes" id="UP000602087"/>
    </source>
</evidence>
<dbReference type="EMBL" id="JAEINH010000001">
    <property type="protein sequence ID" value="MBI9113732.1"/>
    <property type="molecule type" value="Genomic_DNA"/>
</dbReference>
<name>A0A934I5T8_9MICO</name>
<dbReference type="Proteomes" id="UP000602087">
    <property type="component" value="Unassembled WGS sequence"/>
</dbReference>
<dbReference type="RefSeq" id="WP_198732284.1">
    <property type="nucleotide sequence ID" value="NZ_JAEINH010000001.1"/>
</dbReference>
<reference evidence="2" key="1">
    <citation type="submission" date="2020-12" db="EMBL/GenBank/DDBJ databases">
        <title>Sanguibacter suaedae sp. nov., isolated from Suaeda aralocaspica.</title>
        <authorList>
            <person name="Ma Q."/>
        </authorList>
    </citation>
    <scope>NUCLEOTIDE SEQUENCE</scope>
    <source>
        <strain evidence="2">YZGR15</strain>
    </source>
</reference>
<evidence type="ECO:0000259" key="1">
    <source>
        <dbReference type="Pfam" id="PF00144"/>
    </source>
</evidence>
<dbReference type="SUPFAM" id="SSF56601">
    <property type="entry name" value="beta-lactamase/transpeptidase-like"/>
    <property type="match status" value="1"/>
</dbReference>
<feature type="domain" description="Beta-lactamase-related" evidence="1">
    <location>
        <begin position="34"/>
        <end position="349"/>
    </location>
</feature>
<dbReference type="InterPro" id="IPR012338">
    <property type="entry name" value="Beta-lactam/transpept-like"/>
</dbReference>
<dbReference type="PANTHER" id="PTHR46825">
    <property type="entry name" value="D-ALANYL-D-ALANINE-CARBOXYPEPTIDASE/ENDOPEPTIDASE AMPH"/>
    <property type="match status" value="1"/>
</dbReference>
<organism evidence="2 3">
    <name type="scientific">Sanguibacter suaedae</name>
    <dbReference type="NCBI Taxonomy" id="2795737"/>
    <lineage>
        <taxon>Bacteria</taxon>
        <taxon>Bacillati</taxon>
        <taxon>Actinomycetota</taxon>
        <taxon>Actinomycetes</taxon>
        <taxon>Micrococcales</taxon>
        <taxon>Sanguibacteraceae</taxon>
        <taxon>Sanguibacter</taxon>
    </lineage>
</organism>
<keyword evidence="3" id="KW-1185">Reference proteome</keyword>
<dbReference type="InterPro" id="IPR050491">
    <property type="entry name" value="AmpC-like"/>
</dbReference>
<protein>
    <submittedName>
        <fullName evidence="2">Beta-lactamase family protein</fullName>
    </submittedName>
</protein>
<dbReference type="InterPro" id="IPR001466">
    <property type="entry name" value="Beta-lactam-related"/>
</dbReference>
<dbReference type="AlphaFoldDB" id="A0A934I5T8"/>
<sequence>MTDERDLAALSSGVPAETGALDEAVERAVAREGRRHVGLVVGAVTADGARSVATAGRLRAPDGPSPQADSVFEIGSVTKVFTALLLAEAVTRGELSLETPVGDLLPEVTVPTRDGVAITVEHLATHTSGLPRLPMSLPTALASQWKHRDGDPWETFDRAGLLAALESTTLRRTPGTGPVAYSNLGAGVLGHALVAAAGATDYAELVRSRVCGPLGMTDTVLLPDTEQAAREAAGHRGRRRPTGHWEVAGLPGAGALRSTATDMLTFLHAQLRPEDTPLAPAIALTHPERRPGRRLGIGLGWLRVPLPGGHVALWHNGGTGGFRALAGFVPEAGVGVVALANDVRSVDRVGMELLSALSGRVSR</sequence>